<organism evidence="2 3">
    <name type="scientific">Roseicella aquatilis</name>
    <dbReference type="NCBI Taxonomy" id="2527868"/>
    <lineage>
        <taxon>Bacteria</taxon>
        <taxon>Pseudomonadati</taxon>
        <taxon>Pseudomonadota</taxon>
        <taxon>Alphaproteobacteria</taxon>
        <taxon>Acetobacterales</taxon>
        <taxon>Roseomonadaceae</taxon>
        <taxon>Roseicella</taxon>
    </lineage>
</organism>
<evidence type="ECO:0000313" key="3">
    <source>
        <dbReference type="Proteomes" id="UP000295023"/>
    </source>
</evidence>
<proteinExistence type="predicted"/>
<keyword evidence="1" id="KW-0732">Signal</keyword>
<sequence length="114" mass="11898">MRPFLLALLGLTLATAPALAAKRPGPADGGRVVAAKHAVAAPAARGRVTMNRAGRGRVQQASTTHHRPAARPRTRFGWAHGLAPAARIQANECPDGTLSTLADGHEDVVRCMPI</sequence>
<reference evidence="2 3" key="1">
    <citation type="submission" date="2019-03" db="EMBL/GenBank/DDBJ databases">
        <title>Paracraurococcus aquatilis NE82 genome sequence.</title>
        <authorList>
            <person name="Zhao Y."/>
            <person name="Du Z."/>
        </authorList>
    </citation>
    <scope>NUCLEOTIDE SEQUENCE [LARGE SCALE GENOMIC DNA]</scope>
    <source>
        <strain evidence="2 3">NE82</strain>
    </source>
</reference>
<dbReference type="AlphaFoldDB" id="A0A4R4DM48"/>
<protein>
    <submittedName>
        <fullName evidence="2">Uncharacterized protein</fullName>
    </submittedName>
</protein>
<comment type="caution">
    <text evidence="2">The sequence shown here is derived from an EMBL/GenBank/DDBJ whole genome shotgun (WGS) entry which is preliminary data.</text>
</comment>
<accession>A0A4R4DM48</accession>
<dbReference type="Proteomes" id="UP000295023">
    <property type="component" value="Unassembled WGS sequence"/>
</dbReference>
<dbReference type="RefSeq" id="WP_132290183.1">
    <property type="nucleotide sequence ID" value="NZ_SKBM01000012.1"/>
</dbReference>
<name>A0A4R4DM48_9PROT</name>
<evidence type="ECO:0000313" key="2">
    <source>
        <dbReference type="EMBL" id="TCZ60871.1"/>
    </source>
</evidence>
<feature type="signal peptide" evidence="1">
    <location>
        <begin position="1"/>
        <end position="20"/>
    </location>
</feature>
<gene>
    <name evidence="2" type="ORF">EXY23_13940</name>
</gene>
<keyword evidence="3" id="KW-1185">Reference proteome</keyword>
<dbReference type="OrthoDB" id="7285484at2"/>
<feature type="chain" id="PRO_5020308247" evidence="1">
    <location>
        <begin position="21"/>
        <end position="114"/>
    </location>
</feature>
<evidence type="ECO:0000256" key="1">
    <source>
        <dbReference type="SAM" id="SignalP"/>
    </source>
</evidence>
<dbReference type="EMBL" id="SKBM01000012">
    <property type="protein sequence ID" value="TCZ60871.1"/>
    <property type="molecule type" value="Genomic_DNA"/>
</dbReference>